<accession>A0A2I1C0T1</accession>
<dbReference type="VEuPathDB" id="FungiDB:P174DRAFT_444942"/>
<evidence type="ECO:0000256" key="1">
    <source>
        <dbReference type="SAM" id="MobiDB-lite"/>
    </source>
</evidence>
<dbReference type="AlphaFoldDB" id="A0A2I1C0T1"/>
<keyword evidence="3" id="KW-1185">Reference proteome</keyword>
<gene>
    <name evidence="2" type="ORF">P174DRAFT_444942</name>
</gene>
<name>A0A2I1C0T1_ASPN1</name>
<evidence type="ECO:0000313" key="3">
    <source>
        <dbReference type="Proteomes" id="UP000234474"/>
    </source>
</evidence>
<comment type="caution">
    <text evidence="2">The sequence shown here is derived from an EMBL/GenBank/DDBJ whole genome shotgun (WGS) entry which is preliminary data.</text>
</comment>
<dbReference type="RefSeq" id="XP_024679833.1">
    <property type="nucleotide sequence ID" value="XM_024828212.1"/>
</dbReference>
<dbReference type="GeneID" id="36535537"/>
<organism evidence="2 3">
    <name type="scientific">Aspergillus novofumigatus (strain IBT 16806)</name>
    <dbReference type="NCBI Taxonomy" id="1392255"/>
    <lineage>
        <taxon>Eukaryota</taxon>
        <taxon>Fungi</taxon>
        <taxon>Dikarya</taxon>
        <taxon>Ascomycota</taxon>
        <taxon>Pezizomycotina</taxon>
        <taxon>Eurotiomycetes</taxon>
        <taxon>Eurotiomycetidae</taxon>
        <taxon>Eurotiales</taxon>
        <taxon>Aspergillaceae</taxon>
        <taxon>Aspergillus</taxon>
        <taxon>Aspergillus subgen. Fumigati</taxon>
    </lineage>
</organism>
<feature type="compositionally biased region" description="Low complexity" evidence="1">
    <location>
        <begin position="88"/>
        <end position="99"/>
    </location>
</feature>
<evidence type="ECO:0000313" key="2">
    <source>
        <dbReference type="EMBL" id="PKX91238.1"/>
    </source>
</evidence>
<reference evidence="3" key="1">
    <citation type="journal article" date="2018" name="Proc. Natl. Acad. Sci. U.S.A.">
        <title>Linking secondary metabolites to gene clusters through genome sequencing of six diverse Aspergillus species.</title>
        <authorList>
            <person name="Kaerboelling I."/>
            <person name="Vesth T.C."/>
            <person name="Frisvad J.C."/>
            <person name="Nybo J.L."/>
            <person name="Theobald S."/>
            <person name="Kuo A."/>
            <person name="Bowyer P."/>
            <person name="Matsuda Y."/>
            <person name="Mondo S."/>
            <person name="Lyhne E.K."/>
            <person name="Kogle M.E."/>
            <person name="Clum A."/>
            <person name="Lipzen A."/>
            <person name="Salamov A."/>
            <person name="Ngan C.Y."/>
            <person name="Daum C."/>
            <person name="Chiniquy J."/>
            <person name="Barry K."/>
            <person name="LaButti K."/>
            <person name="Haridas S."/>
            <person name="Simmons B.A."/>
            <person name="Magnuson J.K."/>
            <person name="Mortensen U.H."/>
            <person name="Larsen T.O."/>
            <person name="Grigoriev I.V."/>
            <person name="Baker S.E."/>
            <person name="Andersen M.R."/>
        </authorList>
    </citation>
    <scope>NUCLEOTIDE SEQUENCE [LARGE SCALE GENOMIC DNA]</scope>
    <source>
        <strain evidence="3">IBT 16806</strain>
    </source>
</reference>
<protein>
    <submittedName>
        <fullName evidence="2">Uncharacterized protein</fullName>
    </submittedName>
</protein>
<feature type="compositionally biased region" description="Polar residues" evidence="1">
    <location>
        <begin position="69"/>
        <end position="87"/>
    </location>
</feature>
<feature type="region of interest" description="Disordered" evidence="1">
    <location>
        <begin position="66"/>
        <end position="99"/>
    </location>
</feature>
<dbReference type="EMBL" id="MSZS01000007">
    <property type="protein sequence ID" value="PKX91238.1"/>
    <property type="molecule type" value="Genomic_DNA"/>
</dbReference>
<proteinExistence type="predicted"/>
<dbReference type="Proteomes" id="UP000234474">
    <property type="component" value="Unassembled WGS sequence"/>
</dbReference>
<dbReference type="OrthoDB" id="10394824at2759"/>
<sequence>MEYHAEPVPQATMKVPIVLSEPDDWWIWDSHIIGLARTRGVLDILQGERPYPVPPIRPIHPMILAHQQAEPQSASERPRTTEASQSDAPSAAAAAPKAPAKPTEIELVIYNEELAIYKEDKEQYRLDRQGLAAIWITMEQSVAREHLQRLTSQSDSEVERYRKLKAAFDRNANEQNPREISKACR</sequence>
<dbReference type="OMA" id="DSHIIGL"/>